<accession>A0A9E8K4M5</accession>
<reference evidence="2" key="1">
    <citation type="submission" date="2022-09" db="EMBL/GenBank/DDBJ databases">
        <authorList>
            <person name="Cebeci A."/>
            <person name="Ture M."/>
            <person name="Alemdag M."/>
            <person name="Altinok I."/>
        </authorList>
    </citation>
    <scope>NUCLEOTIDE SEQUENCE</scope>
</reference>
<feature type="domain" description="AAA+ ATPase" evidence="1">
    <location>
        <begin position="76"/>
        <end position="195"/>
    </location>
</feature>
<dbReference type="EMBL" id="OP491958">
    <property type="protein sequence ID" value="UZV39723.1"/>
    <property type="molecule type" value="Genomic_DNA"/>
</dbReference>
<dbReference type="InterPro" id="IPR003593">
    <property type="entry name" value="AAA+_ATPase"/>
</dbReference>
<dbReference type="Proteomes" id="UP001163735">
    <property type="component" value="Segment"/>
</dbReference>
<dbReference type="InterPro" id="IPR027417">
    <property type="entry name" value="P-loop_NTPase"/>
</dbReference>
<name>A0A9E8K4M5_9CAUD</name>
<dbReference type="InterPro" id="IPR003959">
    <property type="entry name" value="ATPase_AAA_core"/>
</dbReference>
<dbReference type="SUPFAM" id="SSF52540">
    <property type="entry name" value="P-loop containing nucleoside triphosphate hydrolases"/>
    <property type="match status" value="1"/>
</dbReference>
<sequence>MTNKTFIQSGNVFFAERNKGNEVPMLPPAIYTIQYNEMAGFYLERVEDFGMPEKTYGNNDGRAEKIINTFMTRENKNTGVLLSGNKGSGKTLLSKSVCVKLVEAGIPVLLVETAFAGPAFTAFINYIEQRCALFIDEFEKKYRKDEDQNLLLSLMDGTGVGNKMFLLTSNNEKVSEFLLSRPSRVFYHWHYGKLPEDVFMSYCDENLHNKVHMDNLKTLLAISTDMSFDVLQSIVEELNRYPEITFLQTLLDMNINFGNALSIRYVVESAVWGGEPYGNMGGDLTINLIDFQQGIGSVSLRADAANFADIMVFNKSLKPIEFFHYCSGTVARVEKGEISVQQVEDEFSYDDDMRFSFRYDVGSDSVSTESITINRDIGGKKFTVVLKANNEPPIMKYMKLLFK</sequence>
<evidence type="ECO:0000313" key="3">
    <source>
        <dbReference type="Proteomes" id="UP001163735"/>
    </source>
</evidence>
<proteinExistence type="predicted"/>
<keyword evidence="3" id="KW-1185">Reference proteome</keyword>
<evidence type="ECO:0000313" key="2">
    <source>
        <dbReference type="EMBL" id="UZV39723.1"/>
    </source>
</evidence>
<dbReference type="SMART" id="SM00382">
    <property type="entry name" value="AAA"/>
    <property type="match status" value="1"/>
</dbReference>
<protein>
    <submittedName>
        <fullName evidence="2">ATPase</fullName>
    </submittedName>
</protein>
<dbReference type="GO" id="GO:0016887">
    <property type="term" value="F:ATP hydrolysis activity"/>
    <property type="evidence" value="ECO:0007669"/>
    <property type="project" value="InterPro"/>
</dbReference>
<organism evidence="2 3">
    <name type="scientific">Aeromonas phage APT65</name>
    <dbReference type="NCBI Taxonomy" id="2982914"/>
    <lineage>
        <taxon>Viruses</taxon>
        <taxon>Duplodnaviria</taxon>
        <taxon>Heunggongvirae</taxon>
        <taxon>Uroviricota</taxon>
        <taxon>Caudoviricetes</taxon>
        <taxon>Aquaneticvirus</taxon>
        <taxon>Aquaneticvirus ApT65</taxon>
    </lineage>
</organism>
<evidence type="ECO:0000259" key="1">
    <source>
        <dbReference type="SMART" id="SM00382"/>
    </source>
</evidence>
<gene>
    <name evidence="2" type="ORF">APT65_00120</name>
</gene>
<dbReference type="Gene3D" id="3.40.50.300">
    <property type="entry name" value="P-loop containing nucleotide triphosphate hydrolases"/>
    <property type="match status" value="1"/>
</dbReference>
<dbReference type="Pfam" id="PF00004">
    <property type="entry name" value="AAA"/>
    <property type="match status" value="1"/>
</dbReference>
<dbReference type="GO" id="GO:0005524">
    <property type="term" value="F:ATP binding"/>
    <property type="evidence" value="ECO:0007669"/>
    <property type="project" value="InterPro"/>
</dbReference>